<dbReference type="SUPFAM" id="SSF56281">
    <property type="entry name" value="Metallo-hydrolase/oxidoreductase"/>
    <property type="match status" value="1"/>
</dbReference>
<protein>
    <recommendedName>
        <fullName evidence="2">UPF0173 metal-dependent hydrolase G3570_10815</fullName>
    </recommendedName>
</protein>
<dbReference type="NCBIfam" id="NF001911">
    <property type="entry name" value="PRK00685.1"/>
    <property type="match status" value="1"/>
</dbReference>
<dbReference type="HAMAP" id="MF_00457">
    <property type="entry name" value="UPF0173"/>
    <property type="match status" value="1"/>
</dbReference>
<organism evidence="4 5">
    <name type="scientific">Halalkalibaculum roseum</name>
    <dbReference type="NCBI Taxonomy" id="2709311"/>
    <lineage>
        <taxon>Bacteria</taxon>
        <taxon>Pseudomonadati</taxon>
        <taxon>Balneolota</taxon>
        <taxon>Balneolia</taxon>
        <taxon>Balneolales</taxon>
        <taxon>Balneolaceae</taxon>
        <taxon>Halalkalibaculum</taxon>
    </lineage>
</organism>
<evidence type="ECO:0000256" key="1">
    <source>
        <dbReference type="ARBA" id="ARBA00022801"/>
    </source>
</evidence>
<dbReference type="AlphaFoldDB" id="A0A6M1T319"/>
<dbReference type="SMART" id="SM00849">
    <property type="entry name" value="Lactamase_B"/>
    <property type="match status" value="1"/>
</dbReference>
<name>A0A6M1T319_9BACT</name>
<reference evidence="4 5" key="1">
    <citation type="submission" date="2020-02" db="EMBL/GenBank/DDBJ databases">
        <title>Balneolaceae bacterium YR4-1, complete genome.</title>
        <authorList>
            <person name="Li Y."/>
            <person name="Wu S."/>
        </authorList>
    </citation>
    <scope>NUCLEOTIDE SEQUENCE [LARGE SCALE GENOMIC DNA]</scope>
    <source>
        <strain evidence="4 5">YR4-1</strain>
    </source>
</reference>
<dbReference type="Proteomes" id="UP000473278">
    <property type="component" value="Unassembled WGS sequence"/>
</dbReference>
<dbReference type="Gene3D" id="3.60.15.10">
    <property type="entry name" value="Ribonuclease Z/Hydroxyacylglutathione hydrolase-like"/>
    <property type="match status" value="1"/>
</dbReference>
<keyword evidence="5" id="KW-1185">Reference proteome</keyword>
<comment type="caution">
    <text evidence="4">The sequence shown here is derived from an EMBL/GenBank/DDBJ whole genome shotgun (WGS) entry which is preliminary data.</text>
</comment>
<dbReference type="InterPro" id="IPR050114">
    <property type="entry name" value="UPF0173_UPF0282_UlaG_hydrolase"/>
</dbReference>
<evidence type="ECO:0000313" key="4">
    <source>
        <dbReference type="EMBL" id="NGP77127.1"/>
    </source>
</evidence>
<gene>
    <name evidence="4" type="ORF">G3570_10815</name>
</gene>
<accession>A0A6M1T319</accession>
<dbReference type="RefSeq" id="WP_165142181.1">
    <property type="nucleotide sequence ID" value="NZ_JAALLT010000003.1"/>
</dbReference>
<dbReference type="InterPro" id="IPR001279">
    <property type="entry name" value="Metallo-B-lactamas"/>
</dbReference>
<evidence type="ECO:0000313" key="5">
    <source>
        <dbReference type="Proteomes" id="UP000473278"/>
    </source>
</evidence>
<dbReference type="InterPro" id="IPR022877">
    <property type="entry name" value="UPF0173"/>
</dbReference>
<keyword evidence="1 2" id="KW-0378">Hydrolase</keyword>
<dbReference type="EMBL" id="JAALLT010000003">
    <property type="protein sequence ID" value="NGP77127.1"/>
    <property type="molecule type" value="Genomic_DNA"/>
</dbReference>
<comment type="similarity">
    <text evidence="2">Belongs to the UPF0173 family.</text>
</comment>
<feature type="domain" description="Metallo-beta-lactamase" evidence="3">
    <location>
        <begin position="11"/>
        <end position="198"/>
    </location>
</feature>
<dbReference type="PANTHER" id="PTHR43546">
    <property type="entry name" value="UPF0173 METAL-DEPENDENT HYDROLASE MJ1163-RELATED"/>
    <property type="match status" value="1"/>
</dbReference>
<dbReference type="CDD" id="cd06262">
    <property type="entry name" value="metallo-hydrolase-like_MBL-fold"/>
    <property type="match status" value="1"/>
</dbReference>
<evidence type="ECO:0000256" key="2">
    <source>
        <dbReference type="HAMAP-Rule" id="MF_00457"/>
    </source>
</evidence>
<evidence type="ECO:0000259" key="3">
    <source>
        <dbReference type="SMART" id="SM00849"/>
    </source>
</evidence>
<dbReference type="Pfam" id="PF13483">
    <property type="entry name" value="Lactamase_B_3"/>
    <property type="match status" value="1"/>
</dbReference>
<sequence length="235" mass="26055">METEVQAHWLGHSAFKLVSPKGNHILVDPFLKNNGVTPDDWKEPEEVDYIFLTHGHEDHVGDTLEIAERTGCEVVAPVELSRILVGKHGLGEDQATEFNKGGTVHYDDFSVTLVSANHSSSFNGDYTGEPGGLVFSFEDDICIYHLGDTNIFTDLELYGQMYVPHLTLVPMGDHYTMGPQEAAYAVEMLNPEVAIPIHYGTFPVLTGDPEDFKTFVEDISDTEVWIPEPGDNFLA</sequence>
<dbReference type="PANTHER" id="PTHR43546:SF3">
    <property type="entry name" value="UPF0173 METAL-DEPENDENT HYDROLASE MJ1163"/>
    <property type="match status" value="1"/>
</dbReference>
<dbReference type="GO" id="GO:0016787">
    <property type="term" value="F:hydrolase activity"/>
    <property type="evidence" value="ECO:0007669"/>
    <property type="project" value="UniProtKB-UniRule"/>
</dbReference>
<dbReference type="InterPro" id="IPR036866">
    <property type="entry name" value="RibonucZ/Hydroxyglut_hydro"/>
</dbReference>
<proteinExistence type="inferred from homology"/>